<dbReference type="PROSITE" id="PS51257">
    <property type="entry name" value="PROKAR_LIPOPROTEIN"/>
    <property type="match status" value="1"/>
</dbReference>
<dbReference type="Proteomes" id="UP000186373">
    <property type="component" value="Unassembled WGS sequence"/>
</dbReference>
<accession>A0A1N7IN08</accession>
<reference evidence="2" key="1">
    <citation type="submission" date="2017-01" db="EMBL/GenBank/DDBJ databases">
        <authorList>
            <person name="Varghese N."/>
            <person name="Submissions S."/>
        </authorList>
    </citation>
    <scope>NUCLEOTIDE SEQUENCE [LARGE SCALE GENOMIC DNA]</scope>
    <source>
        <strain evidence="2">DSM 17126</strain>
    </source>
</reference>
<dbReference type="EMBL" id="FTNY01000004">
    <property type="protein sequence ID" value="SIS38450.1"/>
    <property type="molecule type" value="Genomic_DNA"/>
</dbReference>
<evidence type="ECO:0000313" key="2">
    <source>
        <dbReference type="Proteomes" id="UP000186373"/>
    </source>
</evidence>
<sequence length="191" mass="20944">MNKLFNTKNIIKLLAVLFITITVISCQRDGSVAEDDLPQEELTNIILLVKEDTPGSTAIEYNYSIGAGGIPTIPLKDGKSYTVEAKFRNGNEDATNEIIEAKDEHFLIFDFPKSNINVTRLDGNDLRNKDGKRVGLKTKWDVVKAVDGTSPFLKLTLIHEPQSVNDTKVGTAWGSVVGGETDAEATYNLSN</sequence>
<dbReference type="RefSeq" id="WP_076508305.1">
    <property type="nucleotide sequence ID" value="NZ_FTNY01000004.1"/>
</dbReference>
<dbReference type="OrthoDB" id="1452588at2"/>
<proteinExistence type="predicted"/>
<dbReference type="AlphaFoldDB" id="A0A1N7IN08"/>
<name>A0A1N7IN08_9FLAO</name>
<evidence type="ECO:0000313" key="1">
    <source>
        <dbReference type="EMBL" id="SIS38450.1"/>
    </source>
</evidence>
<evidence type="ECO:0008006" key="3">
    <source>
        <dbReference type="Google" id="ProtNLM"/>
    </source>
</evidence>
<organism evidence="1 2">
    <name type="scientific">Chryseobacterium shigense</name>
    <dbReference type="NCBI Taxonomy" id="297244"/>
    <lineage>
        <taxon>Bacteria</taxon>
        <taxon>Pseudomonadati</taxon>
        <taxon>Bacteroidota</taxon>
        <taxon>Flavobacteriia</taxon>
        <taxon>Flavobacteriales</taxon>
        <taxon>Weeksellaceae</taxon>
        <taxon>Chryseobacterium group</taxon>
        <taxon>Chryseobacterium</taxon>
    </lineage>
</organism>
<keyword evidence="2" id="KW-1185">Reference proteome</keyword>
<protein>
    <recommendedName>
        <fullName evidence="3">Type 1 periplasmic binding fold superfamily protein</fullName>
    </recommendedName>
</protein>
<gene>
    <name evidence="1" type="ORF">SAMN05421639_104258</name>
</gene>